<comment type="caution">
    <text evidence="1">The sequence shown here is derived from an EMBL/GenBank/DDBJ whole genome shotgun (WGS) entry which is preliminary data.</text>
</comment>
<evidence type="ECO:0000313" key="2">
    <source>
        <dbReference type="Proteomes" id="UP000262524"/>
    </source>
</evidence>
<evidence type="ECO:0000313" key="1">
    <source>
        <dbReference type="EMBL" id="RGI88226.1"/>
    </source>
</evidence>
<name>A0A374NNV2_9FIRM</name>
<organism evidence="1 2">
    <name type="scientific">Anaerobutyricum hallii</name>
    <dbReference type="NCBI Taxonomy" id="39488"/>
    <lineage>
        <taxon>Bacteria</taxon>
        <taxon>Bacillati</taxon>
        <taxon>Bacillota</taxon>
        <taxon>Clostridia</taxon>
        <taxon>Lachnospirales</taxon>
        <taxon>Lachnospiraceae</taxon>
        <taxon>Anaerobutyricum</taxon>
    </lineage>
</organism>
<sequence>MKMSEKNDFIQLPPIKKDTPSEVVSMIWQYLKLPEESRKRVKAELINVHENCGKEDFQIPNLYDIVPKEEIAEFEDIMRKIITGIISEASGIATWVYVQKYVKHKTLDEMLEEWAGASQFILAMDTWFERLMADQ</sequence>
<protein>
    <submittedName>
        <fullName evidence="1">Uncharacterized protein</fullName>
    </submittedName>
</protein>
<reference evidence="1 2" key="1">
    <citation type="submission" date="2018-08" db="EMBL/GenBank/DDBJ databases">
        <title>A genome reference for cultivated species of the human gut microbiota.</title>
        <authorList>
            <person name="Zou Y."/>
            <person name="Xue W."/>
            <person name="Luo G."/>
        </authorList>
    </citation>
    <scope>NUCLEOTIDE SEQUENCE [LARGE SCALE GENOMIC DNA]</scope>
    <source>
        <strain evidence="1 2">TM10-1AC</strain>
    </source>
</reference>
<dbReference type="Proteomes" id="UP000262524">
    <property type="component" value="Unassembled WGS sequence"/>
</dbReference>
<dbReference type="RefSeq" id="WP_117699149.1">
    <property type="nucleotide sequence ID" value="NZ_JBKTUA010000025.1"/>
</dbReference>
<dbReference type="AlphaFoldDB" id="A0A374NNV2"/>
<proteinExistence type="predicted"/>
<gene>
    <name evidence="1" type="ORF">DXD91_07140</name>
</gene>
<accession>A0A374NNV2</accession>
<dbReference type="EMBL" id="QSOE01000037">
    <property type="protein sequence ID" value="RGI88226.1"/>
    <property type="molecule type" value="Genomic_DNA"/>
</dbReference>